<dbReference type="PROSITE" id="PS51318">
    <property type="entry name" value="TAT"/>
    <property type="match status" value="1"/>
</dbReference>
<reference evidence="1" key="1">
    <citation type="journal article" date="2020" name="mSystems">
        <title>Genome- and Community-Level Interaction Insights into Carbon Utilization and Element Cycling Functions of Hydrothermarchaeota in Hydrothermal Sediment.</title>
        <authorList>
            <person name="Zhou Z."/>
            <person name="Liu Y."/>
            <person name="Xu W."/>
            <person name="Pan J."/>
            <person name="Luo Z.H."/>
            <person name="Li M."/>
        </authorList>
    </citation>
    <scope>NUCLEOTIDE SEQUENCE [LARGE SCALE GENOMIC DNA]</scope>
    <source>
        <strain evidence="1">SpSt-381</strain>
    </source>
</reference>
<organism evidence="1">
    <name type="scientific">Eiseniibacteriota bacterium</name>
    <dbReference type="NCBI Taxonomy" id="2212470"/>
    <lineage>
        <taxon>Bacteria</taxon>
        <taxon>Candidatus Eiseniibacteriota</taxon>
    </lineage>
</organism>
<gene>
    <name evidence="1" type="ORF">ENR23_12910</name>
</gene>
<dbReference type="SUPFAM" id="SSF55469">
    <property type="entry name" value="FMN-dependent nitroreductase-like"/>
    <property type="match status" value="2"/>
</dbReference>
<dbReference type="InterPro" id="IPR050627">
    <property type="entry name" value="Nitroreductase/BluB"/>
</dbReference>
<protein>
    <recommendedName>
        <fullName evidence="2">Nitroreductase domain-containing protein</fullName>
    </recommendedName>
</protein>
<name>A0A832IC64_UNCEI</name>
<dbReference type="EMBL" id="DSQF01000026">
    <property type="protein sequence ID" value="HGZ44292.1"/>
    <property type="molecule type" value="Genomic_DNA"/>
</dbReference>
<evidence type="ECO:0008006" key="2">
    <source>
        <dbReference type="Google" id="ProtNLM"/>
    </source>
</evidence>
<dbReference type="NCBIfam" id="NF047509">
    <property type="entry name" value="Rv3131_FMN_oxido"/>
    <property type="match status" value="1"/>
</dbReference>
<comment type="caution">
    <text evidence="1">The sequence shown here is derived from an EMBL/GenBank/DDBJ whole genome shotgun (WGS) entry which is preliminary data.</text>
</comment>
<sequence length="397" mass="43506">MEPASHGRWPPDRAALTRPRALDRRRFLAVAAGAAAYAGLRPALAWAKRAPEPVALQPWALPADPGSAPLDVARALIGAAVLAPSDWNAQPWRFEVEERSIRIVADPRRALSVTDPDRRGMMLSLGAALENLLVAGRAWGLRPAVTYLPHEGANGVVAEVGWTNGEPRRDRALFGAITARRTNRRDYDGRGLYPQNRAQLLAQVPDEVALHWVDDRDRRHRVADVLYEATHAQVSDRRAQAERFGWLRFDGHERRLGDGVAVDALEFSGPADWFAGSYFDPKSFFLRFGADSAAKQARAQVRSAGALALLTTRGRDDARRLRAGQTLERLLLTATSLGIAQHAMGAAIEVERFRGPLLEAFGAGGEDPLLLVRLGHARAPKPSPRRAVSLVATWRTT</sequence>
<accession>A0A832IC64</accession>
<dbReference type="PANTHER" id="PTHR23026">
    <property type="entry name" value="NADPH NITROREDUCTASE"/>
    <property type="match status" value="1"/>
</dbReference>
<dbReference type="Gene3D" id="3.40.109.10">
    <property type="entry name" value="NADH Oxidase"/>
    <property type="match status" value="1"/>
</dbReference>
<evidence type="ECO:0000313" key="1">
    <source>
        <dbReference type="EMBL" id="HGZ44292.1"/>
    </source>
</evidence>
<proteinExistence type="predicted"/>
<dbReference type="InterPro" id="IPR000415">
    <property type="entry name" value="Nitroreductase-like"/>
</dbReference>
<dbReference type="GO" id="GO:0016491">
    <property type="term" value="F:oxidoreductase activity"/>
    <property type="evidence" value="ECO:0007669"/>
    <property type="project" value="InterPro"/>
</dbReference>
<dbReference type="AlphaFoldDB" id="A0A832IC64"/>
<dbReference type="Gene3D" id="3.40.109.30">
    <property type="entry name" value="putative nitroreductase (tm1586), domain 2"/>
    <property type="match status" value="1"/>
</dbReference>
<dbReference type="PANTHER" id="PTHR23026:SF123">
    <property type="entry name" value="NAD(P)H NITROREDUCTASE RV3131-RELATED"/>
    <property type="match status" value="1"/>
</dbReference>
<dbReference type="InterPro" id="IPR006311">
    <property type="entry name" value="TAT_signal"/>
</dbReference>